<evidence type="ECO:0000259" key="1">
    <source>
        <dbReference type="Pfam" id="PF00723"/>
    </source>
</evidence>
<dbReference type="GO" id="GO:0005975">
    <property type="term" value="P:carbohydrate metabolic process"/>
    <property type="evidence" value="ECO:0007669"/>
    <property type="project" value="InterPro"/>
</dbReference>
<keyword evidence="3" id="KW-0378">Hydrolase</keyword>
<dbReference type="AlphaFoldDB" id="A0A2S7D0U6"/>
<dbReference type="InterPro" id="IPR012341">
    <property type="entry name" value="6hp_glycosidase-like_sf"/>
</dbReference>
<gene>
    <name evidence="3" type="ORF">XpiCFBP4643_14580</name>
</gene>
<evidence type="ECO:0000259" key="2">
    <source>
        <dbReference type="Pfam" id="PF19291"/>
    </source>
</evidence>
<accession>A0A2S7D0U6</accession>
<organism evidence="3 4">
    <name type="scientific">Xanthomonas pisi</name>
    <dbReference type="NCBI Taxonomy" id="56457"/>
    <lineage>
        <taxon>Bacteria</taxon>
        <taxon>Pseudomonadati</taxon>
        <taxon>Pseudomonadota</taxon>
        <taxon>Gammaproteobacteria</taxon>
        <taxon>Lysobacterales</taxon>
        <taxon>Lysobacteraceae</taxon>
        <taxon>Xanthomonas</taxon>
    </lineage>
</organism>
<dbReference type="Pfam" id="PF19291">
    <property type="entry name" value="TREH_N"/>
    <property type="match status" value="1"/>
</dbReference>
<dbReference type="GO" id="GO:0004553">
    <property type="term" value="F:hydrolase activity, hydrolyzing O-glycosyl compounds"/>
    <property type="evidence" value="ECO:0007669"/>
    <property type="project" value="UniProtKB-ARBA"/>
</dbReference>
<reference evidence="4" key="1">
    <citation type="submission" date="2016-08" db="EMBL/GenBank/DDBJ databases">
        <authorList>
            <person name="Merda D."/>
            <person name="Briand M."/>
            <person name="Taghouti G."/>
            <person name="Carrere S."/>
            <person name="Gouzy J."/>
            <person name="Portier P."/>
            <person name="Jacques M.-A."/>
            <person name="Fischer-Le Saux M."/>
        </authorList>
    </citation>
    <scope>NUCLEOTIDE SEQUENCE [LARGE SCALE GENOMIC DNA]</scope>
    <source>
        <strain evidence="4">CFBP4643</strain>
    </source>
</reference>
<dbReference type="Pfam" id="PF00723">
    <property type="entry name" value="Glyco_hydro_15"/>
    <property type="match status" value="1"/>
</dbReference>
<protein>
    <submittedName>
        <fullName evidence="3">Glycosyl hydrolase</fullName>
    </submittedName>
</protein>
<dbReference type="InterPro" id="IPR008928">
    <property type="entry name" value="6-hairpin_glycosidase_sf"/>
</dbReference>
<feature type="domain" description="GH15-like" evidence="1">
    <location>
        <begin position="238"/>
        <end position="601"/>
    </location>
</feature>
<keyword evidence="4" id="KW-1185">Reference proteome</keyword>
<dbReference type="PANTHER" id="PTHR31616">
    <property type="entry name" value="TREHALASE"/>
    <property type="match status" value="1"/>
</dbReference>
<dbReference type="SUPFAM" id="SSF48208">
    <property type="entry name" value="Six-hairpin glycosidases"/>
    <property type="match status" value="1"/>
</dbReference>
<dbReference type="PANTHER" id="PTHR31616:SF0">
    <property type="entry name" value="GLUCAN 1,4-ALPHA-GLUCOSIDASE"/>
    <property type="match status" value="1"/>
</dbReference>
<dbReference type="OrthoDB" id="3902805at2"/>
<proteinExistence type="predicted"/>
<dbReference type="InterPro" id="IPR011613">
    <property type="entry name" value="GH15-like"/>
</dbReference>
<sequence length="615" mass="68520">MHVKLRVLSLEGSAPTMSVRIEDHAMLGNCHSAALVDHRGTIDWLCLPRFDSDAFFASLLGDEQHGQWALSPSGDFRSERAYEDDSLVLCTRMITDTGTVELVDFMVASDEGDDHQHLVRIVRCVQGEVPMHMRLTFRFNYGRTVPWVTGIEGGIRAIAGPDQLALRSPQELHGEDMGTESDFTLREGQSTWFLLSHGASHEPTPPQIDPEQALQRTAAFWHGWARRCTDVGPWTEQVRRSLVVLKGLSYLPTGGIVAAPTASLPEHLGGTRNWDYRYCWLRDSVFTLIALLQAGYRDEAASFRDWVQRTIAGSPDQLQALYGIGGERRLQEWEAHWLPGYENSGPVRIGNGAVDQFQLDVYGELIGAFHYAREKGVAPPADDDGSSASLLEKILDTLEDLWRLPDEGIWEIRDERRHFVHSKVMAWLAFDCGSRDGITNADADKRAHWGRIAEEIRAQVLEKGVHPDGHFVQSYGSDRLDASLLLIPIVGFLPADDPRIAATADAIARELTIDGLVERYRADDSADGLPAGEGTFLACSFWLVENFALIGRTDEARALLERLLGLCNDVGLLAEEYDPRTKRMLGNFPQGYSHVALVNAALRLHGRMGEKEQHP</sequence>
<dbReference type="Gene3D" id="1.50.10.10">
    <property type="match status" value="1"/>
</dbReference>
<name>A0A2S7D0U6_9XANT</name>
<dbReference type="InterPro" id="IPR045582">
    <property type="entry name" value="Trehalase-like_N"/>
</dbReference>
<evidence type="ECO:0000313" key="3">
    <source>
        <dbReference type="EMBL" id="PPU67466.1"/>
    </source>
</evidence>
<dbReference type="EMBL" id="MDEI01000012">
    <property type="protein sequence ID" value="PPU67466.1"/>
    <property type="molecule type" value="Genomic_DNA"/>
</dbReference>
<feature type="domain" description="Trehalase-like N-terminal" evidence="2">
    <location>
        <begin position="18"/>
        <end position="169"/>
    </location>
</feature>
<comment type="caution">
    <text evidence="3">The sequence shown here is derived from an EMBL/GenBank/DDBJ whole genome shotgun (WGS) entry which is preliminary data.</text>
</comment>
<dbReference type="Proteomes" id="UP000238191">
    <property type="component" value="Unassembled WGS sequence"/>
</dbReference>
<evidence type="ECO:0000313" key="4">
    <source>
        <dbReference type="Proteomes" id="UP000238191"/>
    </source>
</evidence>